<keyword evidence="4" id="KW-1185">Reference proteome</keyword>
<gene>
    <name evidence="2" type="ORF">BCF38_112115</name>
    <name evidence="3" type="ORF">SAMN05421539_112115</name>
</gene>
<reference evidence="3 5" key="1">
    <citation type="submission" date="2016-10" db="EMBL/GenBank/DDBJ databases">
        <authorList>
            <person name="Cai Z."/>
        </authorList>
    </citation>
    <scope>NUCLEOTIDE SEQUENCE [LARGE SCALE GENOMIC DNA]</scope>
    <source>
        <strain evidence="3 5">DSM 25227</strain>
    </source>
</reference>
<evidence type="ECO:0000313" key="2">
    <source>
        <dbReference type="EMBL" id="PWJ14491.1"/>
    </source>
</evidence>
<sequence>MSAQPGPAKGPRSVWRPMRAEPSDGTGAAGLCCAEDGGAMGLISSHLTRPRPSPRQLARRVPSTDSMAGVRGRWGLAAASRIVRHMLIAPIEGAAAVLARLDTGALLSPPNIGNRRRSWTWTARRGTSLTVAASAAATIGQTPRASCGTAREGRARRSVSSWRAIGPEGAIAGSPRRSARVWPRQTLIAAGRPTSWREKGHRAPRPCARFAGKAASERERI</sequence>
<dbReference type="AlphaFoldDB" id="A0A2Y9B1B5"/>
<name>A0A2Y9B1B5_9RHOB</name>
<feature type="region of interest" description="Disordered" evidence="1">
    <location>
        <begin position="194"/>
        <end position="221"/>
    </location>
</feature>
<dbReference type="EMBL" id="UETC01000012">
    <property type="protein sequence ID" value="SSA50251.1"/>
    <property type="molecule type" value="Genomic_DNA"/>
</dbReference>
<proteinExistence type="predicted"/>
<feature type="region of interest" description="Disordered" evidence="1">
    <location>
        <begin position="43"/>
        <end position="64"/>
    </location>
</feature>
<evidence type="ECO:0000313" key="3">
    <source>
        <dbReference type="EMBL" id="SSA50251.1"/>
    </source>
</evidence>
<reference evidence="2 4" key="2">
    <citation type="submission" date="2018-03" db="EMBL/GenBank/DDBJ databases">
        <title>Genomic Encyclopedia of Archaeal and Bacterial Type Strains, Phase II (KMG-II): from individual species to whole genera.</title>
        <authorList>
            <person name="Goeker M."/>
        </authorList>
    </citation>
    <scope>NUCLEOTIDE SEQUENCE [LARGE SCALE GENOMIC DNA]</scope>
    <source>
        <strain evidence="2 4">DSM 25227</strain>
    </source>
</reference>
<evidence type="ECO:0000313" key="4">
    <source>
        <dbReference type="Proteomes" id="UP000245839"/>
    </source>
</evidence>
<dbReference type="Proteomes" id="UP000251571">
    <property type="component" value="Unassembled WGS sequence"/>
</dbReference>
<evidence type="ECO:0000313" key="5">
    <source>
        <dbReference type="Proteomes" id="UP000251571"/>
    </source>
</evidence>
<feature type="region of interest" description="Disordered" evidence="1">
    <location>
        <begin position="1"/>
        <end position="30"/>
    </location>
</feature>
<dbReference type="EMBL" id="QGDJ01000012">
    <property type="protein sequence ID" value="PWJ14491.1"/>
    <property type="molecule type" value="Genomic_DNA"/>
</dbReference>
<protein>
    <submittedName>
        <fullName evidence="3">Uncharacterized protein</fullName>
    </submittedName>
</protein>
<evidence type="ECO:0000256" key="1">
    <source>
        <dbReference type="SAM" id="MobiDB-lite"/>
    </source>
</evidence>
<organism evidence="3 5">
    <name type="scientific">Jannaschia seohaensis</name>
    <dbReference type="NCBI Taxonomy" id="475081"/>
    <lineage>
        <taxon>Bacteria</taxon>
        <taxon>Pseudomonadati</taxon>
        <taxon>Pseudomonadota</taxon>
        <taxon>Alphaproteobacteria</taxon>
        <taxon>Rhodobacterales</taxon>
        <taxon>Roseobacteraceae</taxon>
        <taxon>Jannaschia</taxon>
    </lineage>
</organism>
<dbReference type="Proteomes" id="UP000245839">
    <property type="component" value="Unassembled WGS sequence"/>
</dbReference>
<accession>A0A2Y9B1B5</accession>